<gene>
    <name evidence="2" type="ORF">FH969_14830</name>
</gene>
<keyword evidence="3" id="KW-1185">Reference proteome</keyword>
<protein>
    <submittedName>
        <fullName evidence="2">Uncharacterized protein</fullName>
    </submittedName>
</protein>
<comment type="caution">
    <text evidence="2">The sequence shown here is derived from an EMBL/GenBank/DDBJ whole genome shotgun (WGS) entry which is preliminary data.</text>
</comment>
<name>A0A5C5B7D4_9MICO</name>
<evidence type="ECO:0000313" key="2">
    <source>
        <dbReference type="EMBL" id="TNU72780.1"/>
    </source>
</evidence>
<feature type="non-terminal residue" evidence="2">
    <location>
        <position position="61"/>
    </location>
</feature>
<organism evidence="2 3">
    <name type="scientific">Miniimonas arenae</name>
    <dbReference type="NCBI Taxonomy" id="676201"/>
    <lineage>
        <taxon>Bacteria</taxon>
        <taxon>Bacillati</taxon>
        <taxon>Actinomycetota</taxon>
        <taxon>Actinomycetes</taxon>
        <taxon>Micrococcales</taxon>
        <taxon>Beutenbergiaceae</taxon>
        <taxon>Miniimonas</taxon>
    </lineage>
</organism>
<proteinExistence type="predicted"/>
<dbReference type="RefSeq" id="WP_139987970.1">
    <property type="nucleotide sequence ID" value="NZ_VENP01000117.1"/>
</dbReference>
<evidence type="ECO:0000313" key="3">
    <source>
        <dbReference type="Proteomes" id="UP000313849"/>
    </source>
</evidence>
<dbReference type="EMBL" id="VENP01000117">
    <property type="protein sequence ID" value="TNU72780.1"/>
    <property type="molecule type" value="Genomic_DNA"/>
</dbReference>
<evidence type="ECO:0000256" key="1">
    <source>
        <dbReference type="SAM" id="MobiDB-lite"/>
    </source>
</evidence>
<feature type="compositionally biased region" description="Low complexity" evidence="1">
    <location>
        <begin position="39"/>
        <end position="48"/>
    </location>
</feature>
<reference evidence="2 3" key="1">
    <citation type="submission" date="2019-06" db="EMBL/GenBank/DDBJ databases">
        <title>Draft genome sequence of Miniimonas arenae KCTC 19750T isolated from sea sand.</title>
        <authorList>
            <person name="Park S.-J."/>
        </authorList>
    </citation>
    <scope>NUCLEOTIDE SEQUENCE [LARGE SCALE GENOMIC DNA]</scope>
    <source>
        <strain evidence="2 3">KCTC 19750</strain>
    </source>
</reference>
<sequence length="61" mass="6256">MTTPWDPGTMPSDPEDIPPGPTSWQDPSGPPADWEDDTPAAAAASAPAVGERGGAVDLERL</sequence>
<feature type="region of interest" description="Disordered" evidence="1">
    <location>
        <begin position="1"/>
        <end position="61"/>
    </location>
</feature>
<dbReference type="Proteomes" id="UP000313849">
    <property type="component" value="Unassembled WGS sequence"/>
</dbReference>
<dbReference type="AlphaFoldDB" id="A0A5C5B7D4"/>
<accession>A0A5C5B7D4</accession>